<feature type="domain" description="Fe2OG dioxygenase" evidence="6">
    <location>
        <begin position="79"/>
        <end position="179"/>
    </location>
</feature>
<dbReference type="Gene3D" id="2.60.120.620">
    <property type="entry name" value="q2cbj1_9rhob like domain"/>
    <property type="match status" value="1"/>
</dbReference>
<dbReference type="GO" id="GO:0031418">
    <property type="term" value="F:L-ascorbic acid binding"/>
    <property type="evidence" value="ECO:0007669"/>
    <property type="project" value="InterPro"/>
</dbReference>
<evidence type="ECO:0000256" key="4">
    <source>
        <dbReference type="ARBA" id="ARBA00023002"/>
    </source>
</evidence>
<keyword evidence="2" id="KW-0479">Metal-binding</keyword>
<protein>
    <recommendedName>
        <fullName evidence="6">Fe2OG dioxygenase domain-containing protein</fullName>
    </recommendedName>
</protein>
<dbReference type="GO" id="GO:0005783">
    <property type="term" value="C:endoplasmic reticulum"/>
    <property type="evidence" value="ECO:0007669"/>
    <property type="project" value="TreeGrafter"/>
</dbReference>
<dbReference type="SMART" id="SM00702">
    <property type="entry name" value="P4Hc"/>
    <property type="match status" value="1"/>
</dbReference>
<dbReference type="EMBL" id="MN740292">
    <property type="protein sequence ID" value="QHT98413.1"/>
    <property type="molecule type" value="Genomic_DNA"/>
</dbReference>
<organism evidence="7">
    <name type="scientific">viral metagenome</name>
    <dbReference type="NCBI Taxonomy" id="1070528"/>
    <lineage>
        <taxon>unclassified sequences</taxon>
        <taxon>metagenomes</taxon>
        <taxon>organismal metagenomes</taxon>
    </lineage>
</organism>
<dbReference type="PANTHER" id="PTHR10869:SF246">
    <property type="entry name" value="TRANSMEMBRANE PROLYL 4-HYDROXYLASE"/>
    <property type="match status" value="1"/>
</dbReference>
<dbReference type="SUPFAM" id="SSF51197">
    <property type="entry name" value="Clavaminate synthase-like"/>
    <property type="match status" value="1"/>
</dbReference>
<dbReference type="GO" id="GO:0004656">
    <property type="term" value="F:procollagen-proline 4-dioxygenase activity"/>
    <property type="evidence" value="ECO:0007669"/>
    <property type="project" value="TreeGrafter"/>
</dbReference>
<dbReference type="InterPro" id="IPR044862">
    <property type="entry name" value="Pro_4_hyd_alph_FE2OG_OXY"/>
</dbReference>
<proteinExistence type="predicted"/>
<dbReference type="InterPro" id="IPR005123">
    <property type="entry name" value="Oxoglu/Fe-dep_dioxygenase_dom"/>
</dbReference>
<dbReference type="InterPro" id="IPR006620">
    <property type="entry name" value="Pro_4_hyd_alph"/>
</dbReference>
<dbReference type="Pfam" id="PF13640">
    <property type="entry name" value="2OG-FeII_Oxy_3"/>
    <property type="match status" value="1"/>
</dbReference>
<name>A0A6C0J443_9ZZZZ</name>
<evidence type="ECO:0000256" key="1">
    <source>
        <dbReference type="ARBA" id="ARBA00001961"/>
    </source>
</evidence>
<keyword evidence="4" id="KW-0560">Oxidoreductase</keyword>
<keyword evidence="5" id="KW-0408">Iron</keyword>
<dbReference type="GO" id="GO:0005506">
    <property type="term" value="F:iron ion binding"/>
    <property type="evidence" value="ECO:0007669"/>
    <property type="project" value="InterPro"/>
</dbReference>
<accession>A0A6C0J443</accession>
<evidence type="ECO:0000313" key="7">
    <source>
        <dbReference type="EMBL" id="QHT98413.1"/>
    </source>
</evidence>
<dbReference type="PROSITE" id="PS51471">
    <property type="entry name" value="FE2OG_OXY"/>
    <property type="match status" value="1"/>
</dbReference>
<dbReference type="InterPro" id="IPR045054">
    <property type="entry name" value="P4HA-like"/>
</dbReference>
<evidence type="ECO:0000256" key="2">
    <source>
        <dbReference type="ARBA" id="ARBA00022723"/>
    </source>
</evidence>
<evidence type="ECO:0000256" key="3">
    <source>
        <dbReference type="ARBA" id="ARBA00022964"/>
    </source>
</evidence>
<comment type="cofactor">
    <cofactor evidence="1">
        <name>L-ascorbate</name>
        <dbReference type="ChEBI" id="CHEBI:38290"/>
    </cofactor>
</comment>
<keyword evidence="3" id="KW-0223">Dioxygenase</keyword>
<dbReference type="PANTHER" id="PTHR10869">
    <property type="entry name" value="PROLYL 4-HYDROXYLASE ALPHA SUBUNIT"/>
    <property type="match status" value="1"/>
</dbReference>
<reference evidence="7" key="1">
    <citation type="journal article" date="2020" name="Nature">
        <title>Giant virus diversity and host interactions through global metagenomics.</title>
        <authorList>
            <person name="Schulz F."/>
            <person name="Roux S."/>
            <person name="Paez-Espino D."/>
            <person name="Jungbluth S."/>
            <person name="Walsh D.A."/>
            <person name="Denef V.J."/>
            <person name="McMahon K.D."/>
            <person name="Konstantinidis K.T."/>
            <person name="Eloe-Fadrosh E.A."/>
            <person name="Kyrpides N.C."/>
            <person name="Woyke T."/>
        </authorList>
    </citation>
    <scope>NUCLEOTIDE SEQUENCE</scope>
    <source>
        <strain evidence="7">GVMAG-M-3300025652-16</strain>
    </source>
</reference>
<sequence>MFHYYIEPKVIPDLLTEDEIEYIKKESIDKLKPSMTGDKNPVIRLDGRKSESAWFDDPDDPIINNIMRKCISHVDKPIGHCGILQVVRYKEGGFYKQHQDCMNFYQNPRMYTFIMALNDDYEGGETSFSNLDIKFKLKKGDCLFFHTLDNYEDFTSLALHGGQPVKSGEKWICTIWVHKHPYN</sequence>
<evidence type="ECO:0000256" key="5">
    <source>
        <dbReference type="ARBA" id="ARBA00023004"/>
    </source>
</evidence>
<evidence type="ECO:0000259" key="6">
    <source>
        <dbReference type="PROSITE" id="PS51471"/>
    </source>
</evidence>
<dbReference type="AlphaFoldDB" id="A0A6C0J443"/>